<reference evidence="1" key="1">
    <citation type="submission" date="2014-11" db="EMBL/GenBank/DDBJ databases">
        <authorList>
            <person name="Amaro Gonzalez C."/>
        </authorList>
    </citation>
    <scope>NUCLEOTIDE SEQUENCE</scope>
</reference>
<evidence type="ECO:0000313" key="1">
    <source>
        <dbReference type="EMBL" id="JAH03766.1"/>
    </source>
</evidence>
<organism evidence="1">
    <name type="scientific">Anguilla anguilla</name>
    <name type="common">European freshwater eel</name>
    <name type="synonym">Muraena anguilla</name>
    <dbReference type="NCBI Taxonomy" id="7936"/>
    <lineage>
        <taxon>Eukaryota</taxon>
        <taxon>Metazoa</taxon>
        <taxon>Chordata</taxon>
        <taxon>Craniata</taxon>
        <taxon>Vertebrata</taxon>
        <taxon>Euteleostomi</taxon>
        <taxon>Actinopterygii</taxon>
        <taxon>Neopterygii</taxon>
        <taxon>Teleostei</taxon>
        <taxon>Anguilliformes</taxon>
        <taxon>Anguillidae</taxon>
        <taxon>Anguilla</taxon>
    </lineage>
</organism>
<dbReference type="AlphaFoldDB" id="A0A0E9PGP2"/>
<reference evidence="1" key="2">
    <citation type="journal article" date="2015" name="Fish Shellfish Immunol.">
        <title>Early steps in the European eel (Anguilla anguilla)-Vibrio vulnificus interaction in the gills: Role of the RtxA13 toxin.</title>
        <authorList>
            <person name="Callol A."/>
            <person name="Pajuelo D."/>
            <person name="Ebbesson L."/>
            <person name="Teles M."/>
            <person name="MacKenzie S."/>
            <person name="Amaro C."/>
        </authorList>
    </citation>
    <scope>NUCLEOTIDE SEQUENCE</scope>
</reference>
<sequence length="26" mass="3229">MFICGRRGECTWEKQPQNIIVYVYMY</sequence>
<dbReference type="EMBL" id="GBXM01104811">
    <property type="protein sequence ID" value="JAH03766.1"/>
    <property type="molecule type" value="Transcribed_RNA"/>
</dbReference>
<protein>
    <submittedName>
        <fullName evidence="1">Uncharacterized protein</fullName>
    </submittedName>
</protein>
<accession>A0A0E9PGP2</accession>
<name>A0A0E9PGP2_ANGAN</name>
<proteinExistence type="predicted"/>